<dbReference type="PANTHER" id="PTHR47894">
    <property type="entry name" value="HTH-TYPE TRANSCRIPTIONAL REGULATOR GADX"/>
    <property type="match status" value="1"/>
</dbReference>
<dbReference type="Gene3D" id="1.10.10.60">
    <property type="entry name" value="Homeodomain-like"/>
    <property type="match status" value="1"/>
</dbReference>
<dbReference type="InterPro" id="IPR009057">
    <property type="entry name" value="Homeodomain-like_sf"/>
</dbReference>
<accession>A0A516X7P4</accession>
<dbReference type="SUPFAM" id="SSF46689">
    <property type="entry name" value="Homeodomain-like"/>
    <property type="match status" value="1"/>
</dbReference>
<reference evidence="5 6" key="2">
    <citation type="submission" date="2019-07" db="EMBL/GenBank/DDBJ databases">
        <authorList>
            <person name="Huang Y."/>
        </authorList>
    </citation>
    <scope>NUCLEOTIDE SEQUENCE [LARGE SCALE GENOMIC DNA]</scope>
    <source>
        <strain evidence="5 6">HY188</strain>
    </source>
</reference>
<dbReference type="PANTHER" id="PTHR47894:SF1">
    <property type="entry name" value="HTH-TYPE TRANSCRIPTIONAL REGULATOR VQSM"/>
    <property type="match status" value="1"/>
</dbReference>
<feature type="domain" description="HTH araC/xylS-type" evidence="4">
    <location>
        <begin position="242"/>
        <end position="337"/>
    </location>
</feature>
<keyword evidence="2" id="KW-0238">DNA-binding</keyword>
<dbReference type="OrthoDB" id="5241536at2"/>
<evidence type="ECO:0000256" key="2">
    <source>
        <dbReference type="ARBA" id="ARBA00023125"/>
    </source>
</evidence>
<evidence type="ECO:0000259" key="4">
    <source>
        <dbReference type="PROSITE" id="PS01124"/>
    </source>
</evidence>
<dbReference type="KEGG" id="toy:FO059_05880"/>
<dbReference type="SMART" id="SM00342">
    <property type="entry name" value="HTH_ARAC"/>
    <property type="match status" value="1"/>
</dbReference>
<proteinExistence type="predicted"/>
<dbReference type="PRINTS" id="PR00032">
    <property type="entry name" value="HTHARAC"/>
</dbReference>
<evidence type="ECO:0000313" key="5">
    <source>
        <dbReference type="EMBL" id="QDQ99084.1"/>
    </source>
</evidence>
<dbReference type="GO" id="GO:0003700">
    <property type="term" value="F:DNA-binding transcription factor activity"/>
    <property type="evidence" value="ECO:0007669"/>
    <property type="project" value="InterPro"/>
</dbReference>
<dbReference type="GO" id="GO:0005829">
    <property type="term" value="C:cytosol"/>
    <property type="evidence" value="ECO:0007669"/>
    <property type="project" value="TreeGrafter"/>
</dbReference>
<dbReference type="EMBL" id="CP041765">
    <property type="protein sequence ID" value="QDQ99084.1"/>
    <property type="molecule type" value="Genomic_DNA"/>
</dbReference>
<sequence>MAVRMVPVGFVRRALHASARRGTDLGPALAPAGITVHELDNPDTRLTVDQVALFMLGASEITDDELMGLGLGPVPRGTFALLSHAIIHCPDLDSTLHRLAGFLPALPSSAPVRIDFHDAGVRFWFDTSVLPAARADAREDAAVVADFGLLLVHRFAAWLTGRRLEPLRVELPYSAPEPVDVVAYHHMFGIPVTFGGRDPALEFAAADLASPVVQDEDSLREFLRASPGTLLARRDYDSGLTARARRIVELGIRGTQPTASDVAAALAVSEPQLRRMLRAEGTSLGRLRESVLQEYAMAGLESGESVDVISARLGFSEPSAFRRAFKRWTGKTPGEYR</sequence>
<dbReference type="InterPro" id="IPR020449">
    <property type="entry name" value="Tscrpt_reg_AraC-type_HTH"/>
</dbReference>
<dbReference type="Pfam" id="PF12625">
    <property type="entry name" value="Arabinose_bd"/>
    <property type="match status" value="1"/>
</dbReference>
<dbReference type="AlphaFoldDB" id="A0A516X7P4"/>
<dbReference type="GO" id="GO:0000976">
    <property type="term" value="F:transcription cis-regulatory region binding"/>
    <property type="evidence" value="ECO:0007669"/>
    <property type="project" value="TreeGrafter"/>
</dbReference>
<keyword evidence="6" id="KW-1185">Reference proteome</keyword>
<evidence type="ECO:0000313" key="6">
    <source>
        <dbReference type="Proteomes" id="UP000317344"/>
    </source>
</evidence>
<dbReference type="InterPro" id="IPR032687">
    <property type="entry name" value="AraC-type_N"/>
</dbReference>
<protein>
    <submittedName>
        <fullName evidence="5">AraC family transcriptional regulator</fullName>
    </submittedName>
</protein>
<gene>
    <name evidence="5" type="ORF">FO059_05880</name>
</gene>
<evidence type="ECO:0000256" key="1">
    <source>
        <dbReference type="ARBA" id="ARBA00023015"/>
    </source>
</evidence>
<dbReference type="Proteomes" id="UP000317344">
    <property type="component" value="Chromosome"/>
</dbReference>
<dbReference type="Pfam" id="PF12833">
    <property type="entry name" value="HTH_18"/>
    <property type="match status" value="1"/>
</dbReference>
<reference evidence="5 6" key="1">
    <citation type="submission" date="2019-07" db="EMBL/GenBank/DDBJ databases">
        <title>Tomitella cavernea sp. nov., an actinomycete isolated from soil.</title>
        <authorList>
            <person name="Cheng J."/>
        </authorList>
    </citation>
    <scope>NUCLEOTIDE SEQUENCE [LARGE SCALE GENOMIC DNA]</scope>
    <source>
        <strain evidence="5 6">HY188</strain>
    </source>
</reference>
<evidence type="ECO:0000256" key="3">
    <source>
        <dbReference type="ARBA" id="ARBA00023163"/>
    </source>
</evidence>
<name>A0A516X7P4_9ACTN</name>
<dbReference type="PROSITE" id="PS01124">
    <property type="entry name" value="HTH_ARAC_FAMILY_2"/>
    <property type="match status" value="1"/>
</dbReference>
<organism evidence="5 6">
    <name type="scientific">Tomitella fengzijianii</name>
    <dbReference type="NCBI Taxonomy" id="2597660"/>
    <lineage>
        <taxon>Bacteria</taxon>
        <taxon>Bacillati</taxon>
        <taxon>Actinomycetota</taxon>
        <taxon>Actinomycetes</taxon>
        <taxon>Mycobacteriales</taxon>
        <taxon>Tomitella</taxon>
    </lineage>
</organism>
<dbReference type="InterPro" id="IPR018060">
    <property type="entry name" value="HTH_AraC"/>
</dbReference>
<keyword evidence="1" id="KW-0805">Transcription regulation</keyword>
<dbReference type="RefSeq" id="WP_143910488.1">
    <property type="nucleotide sequence ID" value="NZ_CP041765.1"/>
</dbReference>
<keyword evidence="3" id="KW-0804">Transcription</keyword>